<feature type="transmembrane region" description="Helical" evidence="8">
    <location>
        <begin position="96"/>
        <end position="114"/>
    </location>
</feature>
<feature type="transmembrane region" description="Helical" evidence="8">
    <location>
        <begin position="68"/>
        <end position="87"/>
    </location>
</feature>
<feature type="transmembrane region" description="Helical" evidence="8">
    <location>
        <begin position="150"/>
        <end position="168"/>
    </location>
</feature>
<dbReference type="AlphaFoldDB" id="A0A128EXM8"/>
<reference evidence="11" key="1">
    <citation type="submission" date="2016-02" db="EMBL/GenBank/DDBJ databases">
        <authorList>
            <person name="Rodrigo-Torres Lidia"/>
            <person name="Arahal R.David."/>
        </authorList>
    </citation>
    <scope>NUCLEOTIDE SEQUENCE [LARGE SCALE GENOMIC DNA]</scope>
    <source>
        <strain evidence="11">CECT 9029</strain>
    </source>
</reference>
<evidence type="ECO:0000256" key="8">
    <source>
        <dbReference type="SAM" id="Phobius"/>
    </source>
</evidence>
<organism evidence="10 11">
    <name type="scientific">Grimontia celer</name>
    <dbReference type="NCBI Taxonomy" id="1796497"/>
    <lineage>
        <taxon>Bacteria</taxon>
        <taxon>Pseudomonadati</taxon>
        <taxon>Pseudomonadota</taxon>
        <taxon>Gammaproteobacteria</taxon>
        <taxon>Vibrionales</taxon>
        <taxon>Vibrionaceae</taxon>
        <taxon>Grimontia</taxon>
    </lineage>
</organism>
<feature type="transmembrane region" description="Helical" evidence="8">
    <location>
        <begin position="322"/>
        <end position="344"/>
    </location>
</feature>
<feature type="transmembrane region" description="Helical" evidence="8">
    <location>
        <begin position="180"/>
        <end position="204"/>
    </location>
</feature>
<feature type="transmembrane region" description="Helical" evidence="8">
    <location>
        <begin position="263"/>
        <end position="282"/>
    </location>
</feature>
<dbReference type="InterPro" id="IPR036259">
    <property type="entry name" value="MFS_trans_sf"/>
</dbReference>
<comment type="subcellular location">
    <subcellularLocation>
        <location evidence="1">Cell membrane</location>
        <topology evidence="1">Multi-pass membrane protein</topology>
    </subcellularLocation>
</comment>
<keyword evidence="6 8" id="KW-1133">Transmembrane helix</keyword>
<keyword evidence="7 8" id="KW-0472">Membrane</keyword>
<evidence type="ECO:0000256" key="3">
    <source>
        <dbReference type="ARBA" id="ARBA00022448"/>
    </source>
</evidence>
<evidence type="ECO:0000256" key="1">
    <source>
        <dbReference type="ARBA" id="ARBA00004651"/>
    </source>
</evidence>
<sequence length="417" mass="44854">MRALLNSLYIERKTVNKVMIELQTPAYRKAAFALSFGSFLVFCNLYLFQPLLPVFAGAFEVTATKANWLLASSTLGLSVSLLPWAVISEKIGRRPVMLFSLVLMPFVGVLSLLIDAFWGLVAIRGLMGIALAGYAAVAVAYMADEFSPTALVVAVGGYISANSLGGIFGRLSGGMMADFFGWEGAVAAMATFTALGMALVYYLLPPQRQFVASQDPFFKQFRVVGRHIKNPILWMAMVVGGINFALFVNIYSVTTFRLLEAPFSLPVGVASAIFICYLAGTLTSRFSGRWANRYSPISGMTFGTLVTLMGVMIASIEHPATVVIGLLIVSGGAFFTHSLAYGWVSRRATQGKATATALYLVHYYVGGSLGGFYLIGCWEMGGWHAVTLGAMSLAAANIVLIQLLGAKNKKVPIQEPC</sequence>
<evidence type="ECO:0000313" key="10">
    <source>
        <dbReference type="EMBL" id="CZF79333.1"/>
    </source>
</evidence>
<dbReference type="STRING" id="1796497.GCE9029_01401"/>
<feature type="transmembrane region" description="Helical" evidence="8">
    <location>
        <begin position="30"/>
        <end position="48"/>
    </location>
</feature>
<keyword evidence="4" id="KW-1003">Cell membrane</keyword>
<evidence type="ECO:0000313" key="11">
    <source>
        <dbReference type="Proteomes" id="UP000071641"/>
    </source>
</evidence>
<dbReference type="GO" id="GO:0005886">
    <property type="term" value="C:plasma membrane"/>
    <property type="evidence" value="ECO:0007669"/>
    <property type="project" value="UniProtKB-SubCell"/>
</dbReference>
<dbReference type="PANTHER" id="PTHR43271:SF1">
    <property type="entry name" value="INNER MEMBRANE TRANSPORT PROTEIN YNFM"/>
    <property type="match status" value="1"/>
</dbReference>
<protein>
    <submittedName>
        <fullName evidence="10">Inner membrane transport protein YnfM</fullName>
    </submittedName>
</protein>
<comment type="similarity">
    <text evidence="2">Belongs to the major facilitator superfamily.</text>
</comment>
<keyword evidence="5 8" id="KW-0812">Transmembrane</keyword>
<dbReference type="Pfam" id="PF07690">
    <property type="entry name" value="MFS_1"/>
    <property type="match status" value="1"/>
</dbReference>
<dbReference type="InterPro" id="IPR020846">
    <property type="entry name" value="MFS_dom"/>
</dbReference>
<dbReference type="PANTHER" id="PTHR43271">
    <property type="entry name" value="BLL2771 PROTEIN"/>
    <property type="match status" value="1"/>
</dbReference>
<dbReference type="GO" id="GO:0022857">
    <property type="term" value="F:transmembrane transporter activity"/>
    <property type="evidence" value="ECO:0007669"/>
    <property type="project" value="InterPro"/>
</dbReference>
<dbReference type="Gene3D" id="1.20.1250.20">
    <property type="entry name" value="MFS general substrate transporter like domains"/>
    <property type="match status" value="1"/>
</dbReference>
<evidence type="ECO:0000256" key="6">
    <source>
        <dbReference type="ARBA" id="ARBA00022989"/>
    </source>
</evidence>
<feature type="transmembrane region" description="Helical" evidence="8">
    <location>
        <begin position="294"/>
        <end position="316"/>
    </location>
</feature>
<evidence type="ECO:0000256" key="7">
    <source>
        <dbReference type="ARBA" id="ARBA00023136"/>
    </source>
</evidence>
<evidence type="ECO:0000259" key="9">
    <source>
        <dbReference type="PROSITE" id="PS50850"/>
    </source>
</evidence>
<keyword evidence="11" id="KW-1185">Reference proteome</keyword>
<dbReference type="SUPFAM" id="SSF103473">
    <property type="entry name" value="MFS general substrate transporter"/>
    <property type="match status" value="1"/>
</dbReference>
<accession>A0A128EXM8</accession>
<evidence type="ECO:0000256" key="4">
    <source>
        <dbReference type="ARBA" id="ARBA00022475"/>
    </source>
</evidence>
<feature type="transmembrane region" description="Helical" evidence="8">
    <location>
        <begin position="382"/>
        <end position="404"/>
    </location>
</feature>
<feature type="transmembrane region" description="Helical" evidence="8">
    <location>
        <begin position="356"/>
        <end position="376"/>
    </location>
</feature>
<dbReference type="InterPro" id="IPR011701">
    <property type="entry name" value="MFS"/>
</dbReference>
<feature type="domain" description="Major facilitator superfamily (MFS) profile" evidence="9">
    <location>
        <begin position="30"/>
        <end position="409"/>
    </location>
</feature>
<dbReference type="CDD" id="cd17324">
    <property type="entry name" value="MFS_NepI_like"/>
    <property type="match status" value="1"/>
</dbReference>
<gene>
    <name evidence="10" type="primary">ynfM</name>
    <name evidence="10" type="ORF">GCE9029_01401</name>
</gene>
<dbReference type="EMBL" id="FIZX01000001">
    <property type="protein sequence ID" value="CZF79333.1"/>
    <property type="molecule type" value="Genomic_DNA"/>
</dbReference>
<keyword evidence="3" id="KW-0813">Transport</keyword>
<name>A0A128EXM8_9GAMM</name>
<evidence type="ECO:0000256" key="5">
    <source>
        <dbReference type="ARBA" id="ARBA00022692"/>
    </source>
</evidence>
<feature type="transmembrane region" description="Helical" evidence="8">
    <location>
        <begin position="232"/>
        <end position="251"/>
    </location>
</feature>
<dbReference type="Proteomes" id="UP000071641">
    <property type="component" value="Unassembled WGS sequence"/>
</dbReference>
<dbReference type="PROSITE" id="PS50850">
    <property type="entry name" value="MFS"/>
    <property type="match status" value="1"/>
</dbReference>
<evidence type="ECO:0000256" key="2">
    <source>
        <dbReference type="ARBA" id="ARBA00008335"/>
    </source>
</evidence>
<feature type="transmembrane region" description="Helical" evidence="8">
    <location>
        <begin position="120"/>
        <end position="143"/>
    </location>
</feature>
<proteinExistence type="inferred from homology"/>